<proteinExistence type="predicted"/>
<keyword evidence="3" id="KW-1185">Reference proteome</keyword>
<feature type="region of interest" description="Disordered" evidence="1">
    <location>
        <begin position="41"/>
        <end position="68"/>
    </location>
</feature>
<evidence type="ECO:0000313" key="3">
    <source>
        <dbReference type="Proteomes" id="UP000005242"/>
    </source>
</evidence>
<dbReference type="GeneID" id="18471827"/>
<dbReference type="AlphaFoldDB" id="I4Y5Q5"/>
<reference evidence="2 3" key="1">
    <citation type="journal article" date="2012" name="Fungal Genet. Biol.">
        <title>The genome of the xerotolerant mold Wallemia sebi reveals adaptations to osmotic stress and suggests cryptic sexual reproduction.</title>
        <authorList>
            <person name="Padamsee M."/>
            <person name="Kumar T.K.A."/>
            <person name="Riley R."/>
            <person name="Binder M."/>
            <person name="Boyd A."/>
            <person name="Calvo A.M."/>
            <person name="Furukawa K."/>
            <person name="Hesse C."/>
            <person name="Hohmann S."/>
            <person name="James T.Y."/>
            <person name="LaButti K."/>
            <person name="Lapidus A."/>
            <person name="Lindquist E."/>
            <person name="Lucas S."/>
            <person name="Miller K."/>
            <person name="Shantappa S."/>
            <person name="Grigoriev I.V."/>
            <person name="Hibbett D.S."/>
            <person name="McLaughlin D.J."/>
            <person name="Spatafora J.W."/>
            <person name="Aime M.C."/>
        </authorList>
    </citation>
    <scope>NUCLEOTIDE SEQUENCE [LARGE SCALE GENOMIC DNA]</scope>
    <source>
        <strain evidence="3">ATCC MYA-4683 / CBS 633.66</strain>
    </source>
</reference>
<protein>
    <submittedName>
        <fullName evidence="2">Uncharacterized protein</fullName>
    </submittedName>
</protein>
<evidence type="ECO:0000256" key="1">
    <source>
        <dbReference type="SAM" id="MobiDB-lite"/>
    </source>
</evidence>
<accession>I4Y5Q5</accession>
<gene>
    <name evidence="2" type="ORF">WALSEDRAFT_34160</name>
</gene>
<evidence type="ECO:0000313" key="2">
    <source>
        <dbReference type="EMBL" id="EIM19297.1"/>
    </source>
</evidence>
<name>I4Y5Q5_WALMC</name>
<dbReference type="Proteomes" id="UP000005242">
    <property type="component" value="Unassembled WGS sequence"/>
</dbReference>
<dbReference type="KEGG" id="wse:WALSEDRAFT_34160"/>
<dbReference type="OrthoDB" id="3364606at2759"/>
<dbReference type="OMA" id="TWIVAEI"/>
<feature type="compositionally biased region" description="Polar residues" evidence="1">
    <location>
        <begin position="41"/>
        <end position="50"/>
    </location>
</feature>
<feature type="compositionally biased region" description="Polar residues" evidence="1">
    <location>
        <begin position="57"/>
        <end position="67"/>
    </location>
</feature>
<dbReference type="RefSeq" id="XP_006960689.1">
    <property type="nucleotide sequence ID" value="XM_006960627.1"/>
</dbReference>
<sequence length="570" mass="64564">MSDISGSTDWLDVAHQLTDEDDLSLSFPDPLDKSHFENALEHQSSVSQATDEWPSDIESTASTTNQSSHDENLMAIPHHMSDSLQNTNADNSLSSSARTIKSGTSTHSPFKLVVFNMGDFPNVSQRIKSSFIKSVYDNISGFVIEKDHTKYIINASNPDICFPVNDEEWRKPGNFFQLYFEDVSIDSDKLQDSIFKILLENLPTIVVIPTNALNNETIMVYANALKLKSKLKIIKFDLDETEGDLDEETLTLNELTNNTASHKLRSLFGDLEGTETDENFAAYDTKEHFQPEKVEEKCNRASLQAELTDVCFRYSLWSFKYTCSVFGLLLVSMLALNVFKLATEGSYDTYWLSKLNNTSYTQPRSSSSADKAPSCHITPSLSFKPLPMGNYRLKTIDQAKPTTDLSIFNQVLDVVAHIPKRNALNSQTNQNELTLREQLNIDTVLSKVEEICGQAYVISLYYLDEHLRQIAALVETLIGISYTAAEIGYENAKFVTKHTIDYTASVYNDVIRHAPPVIRKHVRHASKQINRLSQQAEYSINDGISYLNKKSYNHLKRARDNYRRVFNKFV</sequence>
<dbReference type="InParanoid" id="I4Y5Q5"/>
<dbReference type="EMBL" id="JH668253">
    <property type="protein sequence ID" value="EIM19297.1"/>
    <property type="molecule type" value="Genomic_DNA"/>
</dbReference>
<dbReference type="HOGENOM" id="CLU_478338_0_0_1"/>
<organism evidence="2 3">
    <name type="scientific">Wallemia mellicola (strain ATCC MYA-4683 / CBS 633.66)</name>
    <name type="common">Wallemia sebi (CBS 633.66)</name>
    <dbReference type="NCBI Taxonomy" id="671144"/>
    <lineage>
        <taxon>Eukaryota</taxon>
        <taxon>Fungi</taxon>
        <taxon>Dikarya</taxon>
        <taxon>Basidiomycota</taxon>
        <taxon>Wallemiomycotina</taxon>
        <taxon>Wallemiomycetes</taxon>
        <taxon>Wallemiales</taxon>
        <taxon>Wallemiaceae</taxon>
        <taxon>Wallemia</taxon>
    </lineage>
</organism>